<organism evidence="1 2">
    <name type="scientific">Methylocella tundrae</name>
    <dbReference type="NCBI Taxonomy" id="227605"/>
    <lineage>
        <taxon>Bacteria</taxon>
        <taxon>Pseudomonadati</taxon>
        <taxon>Pseudomonadota</taxon>
        <taxon>Alphaproteobacteria</taxon>
        <taxon>Hyphomicrobiales</taxon>
        <taxon>Beijerinckiaceae</taxon>
        <taxon>Methylocella</taxon>
    </lineage>
</organism>
<dbReference type="KEGG" id="mtun:MTUNDRAET4_0090.1"/>
<dbReference type="RefSeq" id="WP_134492841.1">
    <property type="nucleotide sequence ID" value="NZ_CP139088.1"/>
</dbReference>
<evidence type="ECO:0000313" key="1">
    <source>
        <dbReference type="EMBL" id="VFU16414.1"/>
    </source>
</evidence>
<sequence>MFLIDDLLSAPLRGLVFVLKKIDQAVQEEAALDERAIMADLSALHRALDNGAITEAEFDAREQALLYRLDRLHGEDGSDASGDARS</sequence>
<geneLocation type="plasmid" evidence="1 2">
    <name>2</name>
</geneLocation>
<dbReference type="Pfam" id="PF05120">
    <property type="entry name" value="GvpG"/>
    <property type="match status" value="1"/>
</dbReference>
<dbReference type="Proteomes" id="UP000294360">
    <property type="component" value="Plasmid 2"/>
</dbReference>
<proteinExistence type="predicted"/>
<evidence type="ECO:0008006" key="3">
    <source>
        <dbReference type="Google" id="ProtNLM"/>
    </source>
</evidence>
<evidence type="ECO:0000313" key="2">
    <source>
        <dbReference type="Proteomes" id="UP000294360"/>
    </source>
</evidence>
<protein>
    <recommendedName>
        <fullName evidence="3">Gas vesicle protein GvpG</fullName>
    </recommendedName>
</protein>
<accession>A0A4U8Z6K5</accession>
<gene>
    <name evidence="1" type="ORF">MTUNDRAET4_0090</name>
</gene>
<dbReference type="InterPro" id="IPR007804">
    <property type="entry name" value="GvpG"/>
</dbReference>
<dbReference type="AlphaFoldDB" id="A0A4U8Z6K5"/>
<keyword evidence="1" id="KW-0614">Plasmid</keyword>
<reference evidence="1 2" key="1">
    <citation type="submission" date="2019-03" db="EMBL/GenBank/DDBJ databases">
        <authorList>
            <person name="Kox A.R. M."/>
        </authorList>
    </citation>
    <scope>NUCLEOTIDE SEQUENCE [LARGE SCALE GENOMIC DNA]</scope>
    <source>
        <strain evidence="1">MTUNDRAET4 annotated genome</strain>
        <plasmid evidence="2">2</plasmid>
    </source>
</reference>
<name>A0A4U8Z6K5_METTU</name>
<dbReference type="OrthoDB" id="8451655at2"/>
<dbReference type="EMBL" id="LR536451">
    <property type="protein sequence ID" value="VFU16414.1"/>
    <property type="molecule type" value="Genomic_DNA"/>
</dbReference>